<dbReference type="InterPro" id="IPR000215">
    <property type="entry name" value="Serpin_fam"/>
</dbReference>
<dbReference type="InterPro" id="IPR042178">
    <property type="entry name" value="Serpin_sf_1"/>
</dbReference>
<keyword evidence="5" id="KW-0732">Signal</keyword>
<dbReference type="SMR" id="A0A1J0RE85"/>
<keyword evidence="2" id="KW-0646">Protease inhibitor</keyword>
<keyword evidence="3" id="KW-0722">Serine protease inhibitor</keyword>
<dbReference type="PANTHER" id="PTHR11461">
    <property type="entry name" value="SERINE PROTEASE INHIBITOR, SERPIN"/>
    <property type="match status" value="1"/>
</dbReference>
<evidence type="ECO:0000259" key="6">
    <source>
        <dbReference type="SMART" id="SM00093"/>
    </source>
</evidence>
<feature type="domain" description="Serpin" evidence="6">
    <location>
        <begin position="45"/>
        <end position="409"/>
    </location>
</feature>
<accession>A0A1J0RE85</accession>
<evidence type="ECO:0000256" key="2">
    <source>
        <dbReference type="ARBA" id="ARBA00022690"/>
    </source>
</evidence>
<dbReference type="InterPro" id="IPR042185">
    <property type="entry name" value="Serpin_sf_2"/>
</dbReference>
<name>A0A1J0RE85_COTVE</name>
<dbReference type="CDD" id="cd19601">
    <property type="entry name" value="serpin42Da-like"/>
    <property type="match status" value="1"/>
</dbReference>
<dbReference type="GO" id="GO:0005615">
    <property type="term" value="C:extracellular space"/>
    <property type="evidence" value="ECO:0007669"/>
    <property type="project" value="InterPro"/>
</dbReference>
<dbReference type="Gene3D" id="2.30.39.10">
    <property type="entry name" value="Alpha-1-antitrypsin, domain 1"/>
    <property type="match status" value="1"/>
</dbReference>
<dbReference type="GO" id="GO:0004867">
    <property type="term" value="F:serine-type endopeptidase inhibitor activity"/>
    <property type="evidence" value="ECO:0007669"/>
    <property type="project" value="UniProtKB-KW"/>
</dbReference>
<feature type="signal peptide" evidence="5">
    <location>
        <begin position="1"/>
        <end position="25"/>
    </location>
</feature>
<dbReference type="Pfam" id="PF00079">
    <property type="entry name" value="Serpin"/>
    <property type="match status" value="1"/>
</dbReference>
<evidence type="ECO:0000256" key="1">
    <source>
        <dbReference type="ARBA" id="ARBA00009500"/>
    </source>
</evidence>
<evidence type="ECO:0000256" key="3">
    <source>
        <dbReference type="ARBA" id="ARBA00022900"/>
    </source>
</evidence>
<evidence type="ECO:0000256" key="5">
    <source>
        <dbReference type="SAM" id="SignalP"/>
    </source>
</evidence>
<protein>
    <submittedName>
        <fullName evidence="7">Serine protease inhibitor-1</fullName>
    </submittedName>
</protein>
<reference evidence="7" key="1">
    <citation type="submission" date="2016-04" db="EMBL/GenBank/DDBJ databases">
        <title>Identification, characterization and functional analysis of a serine protease inhibitor (CvT-serpin) from Cotesia vestalis teratocytes.</title>
        <authorList>
            <person name="Gu Q."/>
            <person name="Chen X."/>
            <person name="Shi M."/>
        </authorList>
    </citation>
    <scope>NUCLEOTIDE SEQUENCE</scope>
</reference>
<dbReference type="SUPFAM" id="SSF56574">
    <property type="entry name" value="Serpins"/>
    <property type="match status" value="1"/>
</dbReference>
<dbReference type="InterPro" id="IPR023796">
    <property type="entry name" value="Serpin_dom"/>
</dbReference>
<dbReference type="InterPro" id="IPR036186">
    <property type="entry name" value="Serpin_sf"/>
</dbReference>
<dbReference type="InterPro" id="IPR023795">
    <property type="entry name" value="Serpin_CS"/>
</dbReference>
<evidence type="ECO:0000313" key="7">
    <source>
        <dbReference type="EMBL" id="APD76157.1"/>
    </source>
</evidence>
<comment type="similarity">
    <text evidence="1 4">Belongs to the serpin family.</text>
</comment>
<dbReference type="PANTHER" id="PTHR11461:SF211">
    <property type="entry name" value="GH10112P-RELATED"/>
    <property type="match status" value="1"/>
</dbReference>
<proteinExistence type="evidence at transcript level"/>
<dbReference type="EMBL" id="KX056041">
    <property type="protein sequence ID" value="APD76157.1"/>
    <property type="molecule type" value="mRNA"/>
</dbReference>
<dbReference type="SMART" id="SM00093">
    <property type="entry name" value="SERPIN"/>
    <property type="match status" value="1"/>
</dbReference>
<dbReference type="AlphaFoldDB" id="A0A1J0RE85"/>
<organism evidence="7">
    <name type="scientific">Cotesia vestalis</name>
    <name type="common">Diamondback moth parasite</name>
    <name type="synonym">Cotesia plutellae</name>
    <dbReference type="NCBI Taxonomy" id="217443"/>
    <lineage>
        <taxon>Eukaryota</taxon>
        <taxon>Metazoa</taxon>
        <taxon>Ecdysozoa</taxon>
        <taxon>Arthropoda</taxon>
        <taxon>Hexapoda</taxon>
        <taxon>Insecta</taxon>
        <taxon>Pterygota</taxon>
        <taxon>Neoptera</taxon>
        <taxon>Endopterygota</taxon>
        <taxon>Hymenoptera</taxon>
        <taxon>Apocrita</taxon>
        <taxon>Ichneumonoidea</taxon>
        <taxon>Braconidae</taxon>
        <taxon>Microgastrinae</taxon>
        <taxon>Cotesia</taxon>
    </lineage>
</organism>
<dbReference type="Gene3D" id="3.30.497.10">
    <property type="entry name" value="Antithrombin, subunit I, domain 2"/>
    <property type="match status" value="1"/>
</dbReference>
<sequence>MIHQMKWLIGSVLVLTVLNCENSLASPENEENLRAVSGGMNRFSADFYKTSSESTKDNLFCSPLSAGIVLSMAAYGARGNTEKQMRTSLRMPENDAVGKSGIQSLIETLNSVKKVQLKLAQKIFTTTGFEMKLDFKVITENNFRSTAQSLDFTKAVESSQTINKWCEEQTNSRIKEIIQPDDLNGAAMVLLNAVYFKGNWLSKFKGEQTLRKPFHVDEKTTKDVDMMHQKHSFNYGEQPELDAIFVELPYEKEDENDAISMFIILPNNINGLSKSEKSLHTLNFKNMHDNQRMTDMHLYMPKFKIESTLQPQPILEKVGMTDMFSDSADFTGITDFPPLKVSKVIQKAFIEVNEEGSEASAVTAIVAVPMSAFIEYPEPIAVEMNRPFIYVIHPSDTNTVLFQGHVTLPTMD</sequence>
<dbReference type="PROSITE" id="PS00284">
    <property type="entry name" value="SERPIN"/>
    <property type="match status" value="1"/>
</dbReference>
<feature type="chain" id="PRO_5009615447" evidence="5">
    <location>
        <begin position="26"/>
        <end position="412"/>
    </location>
</feature>
<evidence type="ECO:0000256" key="4">
    <source>
        <dbReference type="RuleBase" id="RU000411"/>
    </source>
</evidence>